<keyword evidence="3 7" id="KW-1133">Transmembrane helix</keyword>
<dbReference type="GO" id="GO:0016020">
    <property type="term" value="C:membrane"/>
    <property type="evidence" value="ECO:0007669"/>
    <property type="project" value="UniProtKB-SubCell"/>
</dbReference>
<proteinExistence type="inferred from homology"/>
<name>A0ABD0J2P6_9CAEN</name>
<organism evidence="9 10">
    <name type="scientific">Batillaria attramentaria</name>
    <dbReference type="NCBI Taxonomy" id="370345"/>
    <lineage>
        <taxon>Eukaryota</taxon>
        <taxon>Metazoa</taxon>
        <taxon>Spiralia</taxon>
        <taxon>Lophotrochozoa</taxon>
        <taxon>Mollusca</taxon>
        <taxon>Gastropoda</taxon>
        <taxon>Caenogastropoda</taxon>
        <taxon>Sorbeoconcha</taxon>
        <taxon>Cerithioidea</taxon>
        <taxon>Batillariidae</taxon>
        <taxon>Batillaria</taxon>
    </lineage>
</organism>
<comment type="similarity">
    <text evidence="5">Belongs to the G-protein coupled receptor 1 family.</text>
</comment>
<gene>
    <name evidence="9" type="ORF">BaRGS_00039529</name>
</gene>
<evidence type="ECO:0000256" key="6">
    <source>
        <dbReference type="SAM" id="MobiDB-lite"/>
    </source>
</evidence>
<comment type="subcellular location">
    <subcellularLocation>
        <location evidence="1">Membrane</location>
    </subcellularLocation>
</comment>
<evidence type="ECO:0000259" key="8">
    <source>
        <dbReference type="PROSITE" id="PS50262"/>
    </source>
</evidence>
<feature type="transmembrane region" description="Helical" evidence="7">
    <location>
        <begin position="63"/>
        <end position="84"/>
    </location>
</feature>
<dbReference type="PANTHER" id="PTHR46641:SF2">
    <property type="entry name" value="FMRFAMIDE RECEPTOR"/>
    <property type="match status" value="1"/>
</dbReference>
<feature type="transmembrane region" description="Helical" evidence="7">
    <location>
        <begin position="310"/>
        <end position="334"/>
    </location>
</feature>
<keyword evidence="5" id="KW-0675">Receptor</keyword>
<sequence>MCQALGARSSSTLQTDSEAQEIIASLNFIFVSHGIVLCVIVIFGLALNFMCIGVLCRKCFRTAPYCLLLALTLGDILTLTLSLYSDVQPAIDAHKRLNGLVEKECEILNKLNDLLEARNRNGTGNASGNSSMVLSEEDVKAILEALLSEENPKRTVARSIPTQQTNPPYGSDENSTAVVGKEEEKSIDTDSVPPVITTTKPKRQVQVNSQPITKAVERFVAYFLMTYTLLIAAVLALERCFVILKPFRAKDSVTVKRTCRVVLGIVVVCCIIHSPQMVKEVVLAIKHPEALEDDFQGTMLQSFRQHYERFVAYMTSSLLAFILIVNCCLVAVVVRYNKKAKNMTGQSRTEKRNVNVAYVIIVIIFCLLPQSIAANVIVHLALAQFLNNLSVVTRVFAVIRVLYVANSACNCLVYCILGQKFRRVFCQTYFRCCSCSGQSRGSLTGSGDRSTPCPSPDTLRGSRVISLISRSSLDVNYVQSSTL</sequence>
<dbReference type="PANTHER" id="PTHR46641">
    <property type="entry name" value="FMRFAMIDE RECEPTOR-RELATED"/>
    <property type="match status" value="1"/>
</dbReference>
<evidence type="ECO:0000256" key="1">
    <source>
        <dbReference type="ARBA" id="ARBA00004370"/>
    </source>
</evidence>
<evidence type="ECO:0000256" key="5">
    <source>
        <dbReference type="RuleBase" id="RU000688"/>
    </source>
</evidence>
<dbReference type="GO" id="GO:0004930">
    <property type="term" value="F:G protein-coupled receptor activity"/>
    <property type="evidence" value="ECO:0007669"/>
    <property type="project" value="UniProtKB-KW"/>
</dbReference>
<feature type="compositionally biased region" description="Polar residues" evidence="6">
    <location>
        <begin position="160"/>
        <end position="177"/>
    </location>
</feature>
<dbReference type="Gene3D" id="1.20.1070.10">
    <property type="entry name" value="Rhodopsin 7-helix transmembrane proteins"/>
    <property type="match status" value="2"/>
</dbReference>
<evidence type="ECO:0000256" key="3">
    <source>
        <dbReference type="ARBA" id="ARBA00022989"/>
    </source>
</evidence>
<dbReference type="PRINTS" id="PR00237">
    <property type="entry name" value="GPCRRHODOPSN"/>
</dbReference>
<evidence type="ECO:0000313" key="9">
    <source>
        <dbReference type="EMBL" id="KAK7455058.1"/>
    </source>
</evidence>
<evidence type="ECO:0000256" key="7">
    <source>
        <dbReference type="SAM" id="Phobius"/>
    </source>
</evidence>
<feature type="transmembrane region" description="Helical" evidence="7">
    <location>
        <begin position="34"/>
        <end position="56"/>
    </location>
</feature>
<feature type="region of interest" description="Disordered" evidence="6">
    <location>
        <begin position="154"/>
        <end position="184"/>
    </location>
</feature>
<feature type="transmembrane region" description="Helical" evidence="7">
    <location>
        <begin position="395"/>
        <end position="417"/>
    </location>
</feature>
<dbReference type="Proteomes" id="UP001519460">
    <property type="component" value="Unassembled WGS sequence"/>
</dbReference>
<dbReference type="InterPro" id="IPR000276">
    <property type="entry name" value="GPCR_Rhodpsn"/>
</dbReference>
<evidence type="ECO:0000256" key="2">
    <source>
        <dbReference type="ARBA" id="ARBA00022692"/>
    </source>
</evidence>
<protein>
    <recommendedName>
        <fullName evidence="8">G-protein coupled receptors family 1 profile domain-containing protein</fullName>
    </recommendedName>
</protein>
<dbReference type="PROSITE" id="PS00237">
    <property type="entry name" value="G_PROTEIN_RECEP_F1_1"/>
    <property type="match status" value="1"/>
</dbReference>
<keyword evidence="2 5" id="KW-0812">Transmembrane</keyword>
<evidence type="ECO:0000313" key="10">
    <source>
        <dbReference type="Proteomes" id="UP001519460"/>
    </source>
</evidence>
<keyword evidence="10" id="KW-1185">Reference proteome</keyword>
<keyword evidence="4 7" id="KW-0472">Membrane</keyword>
<feature type="domain" description="G-protein coupled receptors family 1 profile" evidence="8">
    <location>
        <begin position="219"/>
        <end position="414"/>
    </location>
</feature>
<keyword evidence="5" id="KW-0807">Transducer</keyword>
<comment type="caution">
    <text evidence="9">The sequence shown here is derived from an EMBL/GenBank/DDBJ whole genome shotgun (WGS) entry which is preliminary data.</text>
</comment>
<feature type="transmembrane region" description="Helical" evidence="7">
    <location>
        <begin position="258"/>
        <end position="278"/>
    </location>
</feature>
<dbReference type="InterPro" id="IPR017452">
    <property type="entry name" value="GPCR_Rhodpsn_7TM"/>
</dbReference>
<feature type="region of interest" description="Disordered" evidence="6">
    <location>
        <begin position="438"/>
        <end position="457"/>
    </location>
</feature>
<evidence type="ECO:0000256" key="4">
    <source>
        <dbReference type="ARBA" id="ARBA00023136"/>
    </source>
</evidence>
<dbReference type="SUPFAM" id="SSF81321">
    <property type="entry name" value="Family A G protein-coupled receptor-like"/>
    <property type="match status" value="2"/>
</dbReference>
<keyword evidence="5" id="KW-0297">G-protein coupled receptor</keyword>
<dbReference type="PROSITE" id="PS50262">
    <property type="entry name" value="G_PROTEIN_RECEP_F1_2"/>
    <property type="match status" value="1"/>
</dbReference>
<dbReference type="Pfam" id="PF00001">
    <property type="entry name" value="7tm_1"/>
    <property type="match status" value="1"/>
</dbReference>
<feature type="transmembrane region" description="Helical" evidence="7">
    <location>
        <begin position="219"/>
        <end position="237"/>
    </location>
</feature>
<accession>A0ABD0J2P6</accession>
<reference evidence="9 10" key="1">
    <citation type="journal article" date="2023" name="Sci. Data">
        <title>Genome assembly of the Korean intertidal mud-creeper Batillaria attramentaria.</title>
        <authorList>
            <person name="Patra A.K."/>
            <person name="Ho P.T."/>
            <person name="Jun S."/>
            <person name="Lee S.J."/>
            <person name="Kim Y."/>
            <person name="Won Y.J."/>
        </authorList>
    </citation>
    <scope>NUCLEOTIDE SEQUENCE [LARGE SCALE GENOMIC DNA]</scope>
    <source>
        <strain evidence="9">Wonlab-2016</strain>
    </source>
</reference>
<feature type="transmembrane region" description="Helical" evidence="7">
    <location>
        <begin position="355"/>
        <end position="383"/>
    </location>
</feature>
<dbReference type="AlphaFoldDB" id="A0ABD0J2P6"/>
<dbReference type="InterPro" id="IPR052954">
    <property type="entry name" value="GPCR-Ligand_Int"/>
</dbReference>
<dbReference type="EMBL" id="JACVVK020000697">
    <property type="protein sequence ID" value="KAK7455058.1"/>
    <property type="molecule type" value="Genomic_DNA"/>
</dbReference>